<gene>
    <name evidence="2" type="ORF">SeMB42_g07908</name>
</gene>
<keyword evidence="1" id="KW-0812">Transmembrane</keyword>
<reference evidence="2 3" key="1">
    <citation type="journal article" date="2019" name="Sci. Rep.">
        <title>Comparative genomics of chytrid fungi reveal insights into the obligate biotrophic and pathogenic lifestyle of Synchytrium endobioticum.</title>
        <authorList>
            <person name="van de Vossenberg B.T.L.H."/>
            <person name="Warris S."/>
            <person name="Nguyen H.D.T."/>
            <person name="van Gent-Pelzer M.P.E."/>
            <person name="Joly D.L."/>
            <person name="van de Geest H.C."/>
            <person name="Bonants P.J.M."/>
            <person name="Smith D.S."/>
            <person name="Levesque C.A."/>
            <person name="van der Lee T.A.J."/>
        </authorList>
    </citation>
    <scope>NUCLEOTIDE SEQUENCE [LARGE SCALE GENOMIC DNA]</scope>
    <source>
        <strain evidence="2 3">MB42</strain>
    </source>
</reference>
<feature type="transmembrane region" description="Helical" evidence="1">
    <location>
        <begin position="38"/>
        <end position="58"/>
    </location>
</feature>
<comment type="caution">
    <text evidence="2">The sequence shown here is derived from an EMBL/GenBank/DDBJ whole genome shotgun (WGS) entry which is preliminary data.</text>
</comment>
<dbReference type="EMBL" id="QEAN01000676">
    <property type="protein sequence ID" value="TPX30525.1"/>
    <property type="molecule type" value="Genomic_DNA"/>
</dbReference>
<evidence type="ECO:0000313" key="3">
    <source>
        <dbReference type="Proteomes" id="UP000317494"/>
    </source>
</evidence>
<evidence type="ECO:0000313" key="2">
    <source>
        <dbReference type="EMBL" id="TPX30525.1"/>
    </source>
</evidence>
<dbReference type="Proteomes" id="UP000317494">
    <property type="component" value="Unassembled WGS sequence"/>
</dbReference>
<keyword evidence="3" id="KW-1185">Reference proteome</keyword>
<accession>A0A507BYV8</accession>
<sequence length="442" mass="50179">MAKVVRQSQQVLRRDYPAPSPPVPQAQMDAEFDMCRKFIMLTLASIMCGTPMVAWILSELLTGRRAPEPFGALAIVFIVLEPTVDCALIIHTNPRIQARMLGWFRRGATAAPAEQWQLHRLYAISLLVPHDKTSLWKYHRGQLQSICTSQCGFHHNVQVSQHINLARSTVGYTGKRMFSQTTHNMPPNNGEETRLEDEEDDLLSYDGSQNVDHATGLGDGLQVNPMAPPFILATSSSVPSARVPLGVEESTYFRSFEVENAMVLDRHKLRGQHKWVNAPLDDLGTNWASWCLDLDDAMVANRLTCYSKPELCNVIREWKDDKQSTIDKRLYYLHRERMVLLKNLIKMAISSKHRSAEILERLKSNFEIRSDSTKQELIKAWNALGLHQFATFQEYLARERNLVDAMTSQDMGLDELVTNDIRVDKLMRTISKTPAGLSSRSS</sequence>
<proteinExistence type="predicted"/>
<dbReference type="VEuPathDB" id="FungiDB:SeMB42_g07908"/>
<keyword evidence="1" id="KW-0472">Membrane</keyword>
<evidence type="ECO:0000256" key="1">
    <source>
        <dbReference type="SAM" id="Phobius"/>
    </source>
</evidence>
<dbReference type="AlphaFoldDB" id="A0A507BYV8"/>
<organism evidence="2 3">
    <name type="scientific">Synchytrium endobioticum</name>
    <dbReference type="NCBI Taxonomy" id="286115"/>
    <lineage>
        <taxon>Eukaryota</taxon>
        <taxon>Fungi</taxon>
        <taxon>Fungi incertae sedis</taxon>
        <taxon>Chytridiomycota</taxon>
        <taxon>Chytridiomycota incertae sedis</taxon>
        <taxon>Chytridiomycetes</taxon>
        <taxon>Synchytriales</taxon>
        <taxon>Synchytriaceae</taxon>
        <taxon>Synchytrium</taxon>
    </lineage>
</organism>
<protein>
    <submittedName>
        <fullName evidence="2">Uncharacterized protein</fullName>
    </submittedName>
</protein>
<keyword evidence="1" id="KW-1133">Transmembrane helix</keyword>
<name>A0A507BYV8_9FUNG</name>